<evidence type="ECO:0000313" key="1">
    <source>
        <dbReference type="EMBL" id="QUC67221.1"/>
    </source>
</evidence>
<dbReference type="Proteomes" id="UP000682782">
    <property type="component" value="Chromosome"/>
</dbReference>
<protein>
    <submittedName>
        <fullName evidence="1">Polysaccharide deacetylase family protein</fullName>
    </submittedName>
</protein>
<evidence type="ECO:0000313" key="2">
    <source>
        <dbReference type="Proteomes" id="UP000682782"/>
    </source>
</evidence>
<accession>A0AC61MWY9</accession>
<dbReference type="EMBL" id="CP068393">
    <property type="protein sequence ID" value="QUC67221.1"/>
    <property type="molecule type" value="Genomic_DNA"/>
</dbReference>
<name>A0AC61MWY9_9FIRM</name>
<proteinExistence type="predicted"/>
<keyword evidence="2" id="KW-1185">Reference proteome</keyword>
<reference evidence="1" key="1">
    <citation type="submission" date="2021-01" db="EMBL/GenBank/DDBJ databases">
        <title>Complete genome sequence of Clostridiales bacterium R-7.</title>
        <authorList>
            <person name="Mahoney-Kurpe S.C."/>
            <person name="Palevich N."/>
            <person name="Koike S."/>
            <person name="Moon C.D."/>
            <person name="Attwood G.T."/>
        </authorList>
    </citation>
    <scope>NUCLEOTIDE SEQUENCE</scope>
    <source>
        <strain evidence="1">R-7</strain>
    </source>
</reference>
<gene>
    <name evidence="1" type="ORF">JYE49_00430</name>
</gene>
<organism evidence="1 2">
    <name type="scientific">Aristaeella hokkaidonensis</name>
    <dbReference type="NCBI Taxonomy" id="3046382"/>
    <lineage>
        <taxon>Bacteria</taxon>
        <taxon>Bacillati</taxon>
        <taxon>Bacillota</taxon>
        <taxon>Clostridia</taxon>
        <taxon>Eubacteriales</taxon>
        <taxon>Aristaeellaceae</taxon>
        <taxon>Aristaeella</taxon>
    </lineage>
</organism>
<sequence length="451" mass="50350">MKKIRWLVLCILALCLFIPAGIAERAIPEVLKVTQEVKCYRAKGYRIITYSELHSTREDVNDLINGRVAALKEEAEAVVPEGRDYNKRCAHADIYTQITRTGDRWLSFHVCAQTSAKSSQNWVKCEDYTYDMESGRLIRLGDIICEEGWEKLLHEIRIQVEESFPEDKPDEQALDAICSRESLTEAGFIMTPGHLALFFPAADVYPAHAEALLRVEIYVPELWEILTEEGRKETDCTGYKLVALTYDDGPGKGTTRGVLSSSVRHPGQVTFFATGHRLEENAEMLHLEFDAGHSVQSHTWAHATKGVTTEKVTDWETQYNKAMGSIIGKLPIMMRPPGGNWRGYVNSGTELAQILWDTNSTDSSAGEGKQDMLGCCGRASIACDGSIVLFHDVKIYAGDLAERSMRLFEQENMLIVTVNDLCALRGISLKAGTVLQNCPPEEAEVSMQAHR</sequence>